<dbReference type="GO" id="GO:0022857">
    <property type="term" value="F:transmembrane transporter activity"/>
    <property type="evidence" value="ECO:0007669"/>
    <property type="project" value="InterPro"/>
</dbReference>
<evidence type="ECO:0000256" key="1">
    <source>
        <dbReference type="ARBA" id="ARBA00004141"/>
    </source>
</evidence>
<feature type="transmembrane region" description="Helical" evidence="6">
    <location>
        <begin position="182"/>
        <end position="202"/>
    </location>
</feature>
<feature type="region of interest" description="Disordered" evidence="5">
    <location>
        <begin position="561"/>
        <end position="582"/>
    </location>
</feature>
<feature type="transmembrane region" description="Helical" evidence="6">
    <location>
        <begin position="378"/>
        <end position="398"/>
    </location>
</feature>
<feature type="transmembrane region" description="Helical" evidence="6">
    <location>
        <begin position="95"/>
        <end position="114"/>
    </location>
</feature>
<keyword evidence="9" id="KW-1185">Reference proteome</keyword>
<feature type="domain" description="Major facilitator superfamily (MFS) profile" evidence="7">
    <location>
        <begin position="55"/>
        <end position="552"/>
    </location>
</feature>
<feature type="transmembrane region" description="Helical" evidence="6">
    <location>
        <begin position="410"/>
        <end position="430"/>
    </location>
</feature>
<dbReference type="SUPFAM" id="SSF103473">
    <property type="entry name" value="MFS general substrate transporter"/>
    <property type="match status" value="1"/>
</dbReference>
<dbReference type="AlphaFoldDB" id="A0A016SMV4"/>
<evidence type="ECO:0000256" key="4">
    <source>
        <dbReference type="ARBA" id="ARBA00023136"/>
    </source>
</evidence>
<feature type="transmembrane region" description="Helical" evidence="6">
    <location>
        <begin position="450"/>
        <end position="476"/>
    </location>
</feature>
<feature type="transmembrane region" description="Helical" evidence="6">
    <location>
        <begin position="280"/>
        <end position="299"/>
    </location>
</feature>
<dbReference type="PROSITE" id="PS50850">
    <property type="entry name" value="MFS"/>
    <property type="match status" value="1"/>
</dbReference>
<dbReference type="Proteomes" id="UP000024635">
    <property type="component" value="Unassembled WGS sequence"/>
</dbReference>
<proteinExistence type="predicted"/>
<dbReference type="InterPro" id="IPR020846">
    <property type="entry name" value="MFS_dom"/>
</dbReference>
<feature type="transmembrane region" description="Helical" evidence="6">
    <location>
        <begin position="12"/>
        <end position="34"/>
    </location>
</feature>
<feature type="transmembrane region" description="Helical" evidence="6">
    <location>
        <begin position="126"/>
        <end position="144"/>
    </location>
</feature>
<protein>
    <recommendedName>
        <fullName evidence="7">Major facilitator superfamily (MFS) profile domain-containing protein</fullName>
    </recommendedName>
</protein>
<dbReference type="Pfam" id="PF00083">
    <property type="entry name" value="Sugar_tr"/>
    <property type="match status" value="1"/>
</dbReference>
<accession>A0A016SMV4</accession>
<evidence type="ECO:0000256" key="2">
    <source>
        <dbReference type="ARBA" id="ARBA00022692"/>
    </source>
</evidence>
<keyword evidence="4 6" id="KW-0472">Membrane</keyword>
<evidence type="ECO:0000259" key="7">
    <source>
        <dbReference type="PROSITE" id="PS50850"/>
    </source>
</evidence>
<dbReference type="GO" id="GO:0016020">
    <property type="term" value="C:membrane"/>
    <property type="evidence" value="ECO:0007669"/>
    <property type="project" value="UniProtKB-SubCell"/>
</dbReference>
<evidence type="ECO:0000313" key="9">
    <source>
        <dbReference type="Proteomes" id="UP000024635"/>
    </source>
</evidence>
<dbReference type="InterPro" id="IPR005828">
    <property type="entry name" value="MFS_sugar_transport-like"/>
</dbReference>
<feature type="transmembrane region" description="Helical" evidence="6">
    <location>
        <begin position="319"/>
        <end position="343"/>
    </location>
</feature>
<evidence type="ECO:0000256" key="3">
    <source>
        <dbReference type="ARBA" id="ARBA00022989"/>
    </source>
</evidence>
<reference evidence="9" key="1">
    <citation type="journal article" date="2015" name="Nat. Genet.">
        <title>The genome and transcriptome of the zoonotic hookworm Ancylostoma ceylanicum identify infection-specific gene families.</title>
        <authorList>
            <person name="Schwarz E.M."/>
            <person name="Hu Y."/>
            <person name="Antoshechkin I."/>
            <person name="Miller M.M."/>
            <person name="Sternberg P.W."/>
            <person name="Aroian R.V."/>
        </authorList>
    </citation>
    <scope>NUCLEOTIDE SEQUENCE</scope>
    <source>
        <strain evidence="9">HY135</strain>
    </source>
</reference>
<evidence type="ECO:0000256" key="5">
    <source>
        <dbReference type="SAM" id="MobiDB-lite"/>
    </source>
</evidence>
<keyword evidence="2 6" id="KW-0812">Transmembrane</keyword>
<dbReference type="Gene3D" id="1.20.1250.20">
    <property type="entry name" value="MFS general substrate transporter like domains"/>
    <property type="match status" value="2"/>
</dbReference>
<name>A0A016SMV4_9BILA</name>
<evidence type="ECO:0000313" key="8">
    <source>
        <dbReference type="EMBL" id="EYB91677.1"/>
    </source>
</evidence>
<comment type="caution">
    <text evidence="8">The sequence shown here is derived from an EMBL/GenBank/DDBJ whole genome shotgun (WGS) entry which is preliminary data.</text>
</comment>
<evidence type="ECO:0000256" key="6">
    <source>
        <dbReference type="SAM" id="Phobius"/>
    </source>
</evidence>
<dbReference type="STRING" id="53326.A0A016SMV4"/>
<gene>
    <name evidence="8" type="primary">Acey_s0203.g1831</name>
    <name evidence="8" type="ORF">Y032_0203g1831</name>
</gene>
<keyword evidence="3 6" id="KW-1133">Transmembrane helix</keyword>
<feature type="transmembrane region" description="Helical" evidence="6">
    <location>
        <begin position="150"/>
        <end position="170"/>
    </location>
</feature>
<feature type="transmembrane region" description="Helical" evidence="6">
    <location>
        <begin position="208"/>
        <end position="228"/>
    </location>
</feature>
<dbReference type="InterPro" id="IPR036259">
    <property type="entry name" value="MFS_trans_sf"/>
</dbReference>
<feature type="transmembrane region" description="Helical" evidence="6">
    <location>
        <begin position="528"/>
        <end position="548"/>
    </location>
</feature>
<dbReference type="EMBL" id="JARK01001539">
    <property type="protein sequence ID" value="EYB91677.1"/>
    <property type="molecule type" value="Genomic_DNA"/>
</dbReference>
<sequence length="582" mass="65081">MAAPLNINRLHCFSFLLWQFALFYCCQQIFPIFYNYTPQRECVDGSSNGTKILCELSTEQQCQLLKNCSNVTVEDPPFHSMVEEFDLYCDRAYDATLAATIQFLGVLFGTVTYGHLGDHFGRRPTSFFGIFVGIIAGISTGFAPSWQVFAVMRFICGTSVACILVVFYTYIVELIRPEQRVFMRSFFNWGYARVVFTVVCMLCDHWRSASIATALLASPTLLAIAFLLPETPKWYISKGRFADAKRAAARLKYLSGNEDEGSTGEIHIAHPGKAYTIKDLLANSTIATRTLILCSLWFATSLSAFGSDLNSGNLLGDFYVNQIASAAVTAFAKIFVFLLDTYWTSFDRRKLHQFPQVRPTAISEVFHDNKNCLNSFNFSQVLVIICYSAIMCLQIFVPDSSCDGKSARDWSSVFSNIMTVSVGQFCFIGYRPSGLPLRITCTARLTTWTVRLFGVIGIDVIQAFPVIIINIIGVSFIELTWDACYLIAVESFPTHIRTIGMGTCSLAARIGALIAPQMAYLSIFYQPAPYIVVVVIGIMALIISLVSLPDTKGVDLATIGEERTEEKQEPRREEKKEEFHLR</sequence>
<dbReference type="PANTHER" id="PTHR24064">
    <property type="entry name" value="SOLUTE CARRIER FAMILY 22 MEMBER"/>
    <property type="match status" value="1"/>
</dbReference>
<dbReference type="OrthoDB" id="3936150at2759"/>
<comment type="subcellular location">
    <subcellularLocation>
        <location evidence="1">Membrane</location>
        <topology evidence="1">Multi-pass membrane protein</topology>
    </subcellularLocation>
</comment>
<organism evidence="8 9">
    <name type="scientific">Ancylostoma ceylanicum</name>
    <dbReference type="NCBI Taxonomy" id="53326"/>
    <lineage>
        <taxon>Eukaryota</taxon>
        <taxon>Metazoa</taxon>
        <taxon>Ecdysozoa</taxon>
        <taxon>Nematoda</taxon>
        <taxon>Chromadorea</taxon>
        <taxon>Rhabditida</taxon>
        <taxon>Rhabditina</taxon>
        <taxon>Rhabditomorpha</taxon>
        <taxon>Strongyloidea</taxon>
        <taxon>Ancylostomatidae</taxon>
        <taxon>Ancylostomatinae</taxon>
        <taxon>Ancylostoma</taxon>
    </lineage>
</organism>